<dbReference type="InterPro" id="IPR013783">
    <property type="entry name" value="Ig-like_fold"/>
</dbReference>
<organism evidence="2 3">
    <name type="scientific">Chelydra serpentina</name>
    <name type="common">Snapping turtle</name>
    <name type="synonym">Testudo serpentina</name>
    <dbReference type="NCBI Taxonomy" id="8475"/>
    <lineage>
        <taxon>Eukaryota</taxon>
        <taxon>Metazoa</taxon>
        <taxon>Chordata</taxon>
        <taxon>Craniata</taxon>
        <taxon>Vertebrata</taxon>
        <taxon>Euteleostomi</taxon>
        <taxon>Archelosauria</taxon>
        <taxon>Testudinata</taxon>
        <taxon>Testudines</taxon>
        <taxon>Cryptodira</taxon>
        <taxon>Durocryptodira</taxon>
        <taxon>Americhelydia</taxon>
        <taxon>Chelydroidea</taxon>
        <taxon>Chelydridae</taxon>
        <taxon>Chelydra</taxon>
    </lineage>
</organism>
<dbReference type="Pfam" id="PF26579">
    <property type="entry name" value="Ig_CFAP47"/>
    <property type="match status" value="1"/>
</dbReference>
<keyword evidence="2" id="KW-0966">Cell projection</keyword>
<dbReference type="GO" id="GO:0007288">
    <property type="term" value="P:sperm axoneme assembly"/>
    <property type="evidence" value="ECO:0007669"/>
    <property type="project" value="TreeGrafter"/>
</dbReference>
<dbReference type="GO" id="GO:0005929">
    <property type="term" value="C:cilium"/>
    <property type="evidence" value="ECO:0007669"/>
    <property type="project" value="TreeGrafter"/>
</dbReference>
<evidence type="ECO:0000259" key="1">
    <source>
        <dbReference type="Pfam" id="PF26579"/>
    </source>
</evidence>
<feature type="non-terminal residue" evidence="2">
    <location>
        <position position="486"/>
    </location>
</feature>
<evidence type="ECO:0000313" key="3">
    <source>
        <dbReference type="Proteomes" id="UP000765507"/>
    </source>
</evidence>
<keyword evidence="3" id="KW-1185">Reference proteome</keyword>
<dbReference type="EMBL" id="JAHGAV010000025">
    <property type="protein sequence ID" value="KAG6937387.1"/>
    <property type="molecule type" value="Genomic_DNA"/>
</dbReference>
<gene>
    <name evidence="2" type="ORF">G0U57_010045</name>
</gene>
<keyword evidence="2" id="KW-0969">Cilium</keyword>
<protein>
    <submittedName>
        <fullName evidence="2">Cilia and flagella associated protein 47</fullName>
    </submittedName>
</protein>
<accession>A0A8T1T8W8</accession>
<dbReference type="AlphaFoldDB" id="A0A8T1T8W8"/>
<keyword evidence="2" id="KW-0282">Flagellum</keyword>
<dbReference type="PANTHER" id="PTHR45912:SF3">
    <property type="entry name" value="CILIA- AND FLAGELLA-ASSOCIATED PROTEIN 47"/>
    <property type="match status" value="1"/>
</dbReference>
<reference evidence="2 3" key="1">
    <citation type="journal article" date="2020" name="G3 (Bethesda)">
        <title>Draft Genome of the Common Snapping Turtle, Chelydra serpentina, a Model for Phenotypic Plasticity in Reptiles.</title>
        <authorList>
            <person name="Das D."/>
            <person name="Singh S.K."/>
            <person name="Bierstedt J."/>
            <person name="Erickson A."/>
            <person name="Galli G.L.J."/>
            <person name="Crossley D.A. 2nd"/>
            <person name="Rhen T."/>
        </authorList>
    </citation>
    <scope>NUCLEOTIDE SEQUENCE [LARGE SCALE GENOMIC DNA]</scope>
    <source>
        <strain evidence="2">KW</strain>
    </source>
</reference>
<comment type="caution">
    <text evidence="2">The sequence shown here is derived from an EMBL/GenBank/DDBJ whole genome shotgun (WGS) entry which is preliminary data.</text>
</comment>
<evidence type="ECO:0000313" key="2">
    <source>
        <dbReference type="EMBL" id="KAG6937387.1"/>
    </source>
</evidence>
<dbReference type="OrthoDB" id="10060824at2759"/>
<dbReference type="Proteomes" id="UP000765507">
    <property type="component" value="Unassembled WGS sequence"/>
</dbReference>
<dbReference type="InterPro" id="IPR058952">
    <property type="entry name" value="Ig_CFAP47"/>
</dbReference>
<name>A0A8T1T8W8_CHESE</name>
<sequence length="486" mass="53882">FWYALKLTSEKPLPTTLPEIECELGKWVRMYIPLLNPTYETLELEIVNSNPGNFSIETDPRKPLMVAPHSTTEVPVQFCPSTLGRANHTASITFTCPQLNEWIFHLSGVGLIPQPMEPASISTCIGYHSSIIISFKNPTTEDILVDVLLTDQEQTIRPLGASVLHRSSSEEFAFYLPLKQTQAIPLPPKGKLDIPVLFVPDTMKLYEAVVVVHVVKENGGNWPYDDSAELNKELKSITMSENGEIHGICWIYPIHGIPEAQPYKSAPAVVCCRARYRVEERVEVLLTGVVPGTTTMPAERNVAITTKNKTPSVQDEVQVTAGFSTTDEFLYEIQYESNKVKSQLESSVAINLVQKDRDSDSGIITLTFNIVFAPNKPMRNSATLVVRCTTGGAWKFPILLLATEPEVDDVINIEAAGLNKESVIGFRLTSQTRYPEPFTAYFLPGSDPEFVVLPQAGELLPLDTVGTRITVGFKPSMYSKKHKATL</sequence>
<proteinExistence type="predicted"/>
<dbReference type="Gene3D" id="2.60.40.10">
    <property type="entry name" value="Immunoglobulins"/>
    <property type="match status" value="1"/>
</dbReference>
<feature type="domain" description="CFAP47-like immunoglobulin-like" evidence="1">
    <location>
        <begin position="259"/>
        <end position="403"/>
    </location>
</feature>
<dbReference type="PANTHER" id="PTHR45912">
    <property type="entry name" value="CILIA- AND FLAGELLA-ASSOCIATED PROTEIN 47"/>
    <property type="match status" value="1"/>
</dbReference>
<feature type="non-terminal residue" evidence="2">
    <location>
        <position position="1"/>
    </location>
</feature>